<dbReference type="VEuPathDB" id="FungiDB:AeMF1_020932"/>
<dbReference type="GO" id="GO:0005737">
    <property type="term" value="C:cytoplasm"/>
    <property type="evidence" value="ECO:0007669"/>
    <property type="project" value="TreeGrafter"/>
</dbReference>
<proteinExistence type="predicted"/>
<dbReference type="GO" id="GO:0030705">
    <property type="term" value="P:cytoskeleton-dependent intracellular transport"/>
    <property type="evidence" value="ECO:0007669"/>
    <property type="project" value="TreeGrafter"/>
</dbReference>
<feature type="compositionally biased region" description="Polar residues" evidence="2">
    <location>
        <begin position="1223"/>
        <end position="1234"/>
    </location>
</feature>
<feature type="region of interest" description="Disordered" evidence="2">
    <location>
        <begin position="1"/>
        <end position="39"/>
    </location>
</feature>
<dbReference type="GO" id="GO:0031122">
    <property type="term" value="P:cytoplasmic microtubule organization"/>
    <property type="evidence" value="ECO:0007669"/>
    <property type="project" value="TreeGrafter"/>
</dbReference>
<feature type="coiled-coil region" evidence="1">
    <location>
        <begin position="877"/>
        <end position="929"/>
    </location>
</feature>
<name>A0A6G0WHC7_9STRA</name>
<dbReference type="Proteomes" id="UP000481153">
    <property type="component" value="Unassembled WGS sequence"/>
</dbReference>
<evidence type="ECO:0000313" key="4">
    <source>
        <dbReference type="Proteomes" id="UP000481153"/>
    </source>
</evidence>
<feature type="coiled-coil region" evidence="1">
    <location>
        <begin position="585"/>
        <end position="675"/>
    </location>
</feature>
<gene>
    <name evidence="3" type="ORF">Ae201684_015183</name>
</gene>
<feature type="coiled-coil region" evidence="1">
    <location>
        <begin position="991"/>
        <end position="1160"/>
    </location>
</feature>
<feature type="region of interest" description="Disordered" evidence="2">
    <location>
        <begin position="1214"/>
        <end position="1251"/>
    </location>
</feature>
<accession>A0A6G0WHC7</accession>
<feature type="compositionally biased region" description="Low complexity" evidence="2">
    <location>
        <begin position="11"/>
        <end position="25"/>
    </location>
</feature>
<dbReference type="GO" id="GO:0051959">
    <property type="term" value="F:dynein light intermediate chain binding"/>
    <property type="evidence" value="ECO:0007669"/>
    <property type="project" value="TreeGrafter"/>
</dbReference>
<feature type="coiled-coil region" evidence="1">
    <location>
        <begin position="311"/>
        <end position="445"/>
    </location>
</feature>
<protein>
    <submittedName>
        <fullName evidence="3">Uncharacterized protein</fullName>
    </submittedName>
</protein>
<dbReference type="GO" id="GO:0005815">
    <property type="term" value="C:microtubule organizing center"/>
    <property type="evidence" value="ECO:0007669"/>
    <property type="project" value="TreeGrafter"/>
</dbReference>
<dbReference type="EMBL" id="VJMJ01000213">
    <property type="protein sequence ID" value="KAF0726558.1"/>
    <property type="molecule type" value="Genomic_DNA"/>
</dbReference>
<evidence type="ECO:0000256" key="2">
    <source>
        <dbReference type="SAM" id="MobiDB-lite"/>
    </source>
</evidence>
<feature type="compositionally biased region" description="Basic and acidic residues" evidence="2">
    <location>
        <begin position="1360"/>
        <end position="1369"/>
    </location>
</feature>
<evidence type="ECO:0000313" key="3">
    <source>
        <dbReference type="EMBL" id="KAF0726558.1"/>
    </source>
</evidence>
<feature type="coiled-coil region" evidence="1">
    <location>
        <begin position="91"/>
        <end position="264"/>
    </location>
</feature>
<comment type="caution">
    <text evidence="3">The sequence shown here is derived from an EMBL/GenBank/DDBJ whole genome shotgun (WGS) entry which is preliminary data.</text>
</comment>
<reference evidence="3 4" key="1">
    <citation type="submission" date="2019-07" db="EMBL/GenBank/DDBJ databases">
        <title>Genomics analysis of Aphanomyces spp. identifies a new class of oomycete effector associated with host adaptation.</title>
        <authorList>
            <person name="Gaulin E."/>
        </authorList>
    </citation>
    <scope>NUCLEOTIDE SEQUENCE [LARGE SCALE GENOMIC DNA]</scope>
    <source>
        <strain evidence="3 4">ATCC 201684</strain>
    </source>
</reference>
<feature type="coiled-coil region" evidence="1">
    <location>
        <begin position="712"/>
        <end position="774"/>
    </location>
</feature>
<keyword evidence="1" id="KW-0175">Coiled coil</keyword>
<feature type="region of interest" description="Disordered" evidence="2">
    <location>
        <begin position="1282"/>
        <end position="1377"/>
    </location>
</feature>
<organism evidence="3 4">
    <name type="scientific">Aphanomyces euteiches</name>
    <dbReference type="NCBI Taxonomy" id="100861"/>
    <lineage>
        <taxon>Eukaryota</taxon>
        <taxon>Sar</taxon>
        <taxon>Stramenopiles</taxon>
        <taxon>Oomycota</taxon>
        <taxon>Saprolegniomycetes</taxon>
        <taxon>Saprolegniales</taxon>
        <taxon>Verrucalvaceae</taxon>
        <taxon>Aphanomyces</taxon>
    </lineage>
</organism>
<evidence type="ECO:0000256" key="1">
    <source>
        <dbReference type="SAM" id="Coils"/>
    </source>
</evidence>
<dbReference type="PANTHER" id="PTHR18947:SF28">
    <property type="entry name" value="GIRDIN, ISOFORM A"/>
    <property type="match status" value="1"/>
</dbReference>
<dbReference type="PANTHER" id="PTHR18947">
    <property type="entry name" value="HOOK PROTEINS"/>
    <property type="match status" value="1"/>
</dbReference>
<feature type="compositionally biased region" description="Polar residues" evidence="2">
    <location>
        <begin position="1322"/>
        <end position="1335"/>
    </location>
</feature>
<dbReference type="GO" id="GO:0008017">
    <property type="term" value="F:microtubule binding"/>
    <property type="evidence" value="ECO:0007669"/>
    <property type="project" value="TreeGrafter"/>
</dbReference>
<keyword evidence="4" id="KW-1185">Reference proteome</keyword>
<sequence>MKASGGSKAYGQSSSRSSGRRSSQSKSTKGNDTPPLTPNIPEEVFLQLKIQQQQLAQLQQHGHLLNFPLNSNLFPKMGEGTTHRDDVLHPLEKKESRMDQLSALLEAMKQESAGTAETMQKNLREIETLHQINNDLTCELQNAKAAAEAQQEEHARQLQELVQAVEDERMQAQRKFEHTLETRQKEFEAAQASLHAEIDKLAQESLRANEKHRELKHQFESLQDQYAICQENLASAETDQEMLKKQQEEMISSTNVRVNEIEAEKQELGKILAGAFKDLEQSRAALVEVNNNASRLANSLNQNDISWQNTLKNVEQQVVEMKTQRDNIDAKLRAAEAALQMERSQKEELNAAMRTELQRYTDELQQIHNNHSHAISTVTSERDALQSQLKDTTSAVKQLEKALKKMTKEHQEAMDDAKHALRVKVGEATQLREVAEANMRDLEAVKLKCSSLGRDFDDANKMRQDYQDKFKLYQNHIAKMSQMAGIQNQTYEMGPLVEKFESIVVAALERNTLLESMQQVQEEHAEAKLNWTQETNQLRTELEKTSGDFESVKRDCEALATEITSIAAKHQQEMQEVETRGRNKLDEMETTLQSKILQLLQLQKAFDGQKARISQLEEEKRDLLQEAESLNRSLDAVYQEKNAVKAEIEGTQHLLSSLRLQYDELQDAHAQLTLSSNSELGQLRTKLKDMEALHDRDFAKWNDDAKLLMNTISTLEAKLSSQNQLLAQAEGDKENSAGRVNEFSDALERTRQQLNELQEACAEWKDKAESLATSGSSVESALKSELTSYSNQCIALTAEKGRLEMAVTSLQTQNEQLNADIQAMRLEKKAIQQSLEQREEEMLSIQADFAQNNAELERMTRSRQTLQSELGRTTDDLNDSLRQLEVLRREYRCQEKAHATMEDTLKKDMDTLRMECSETTAMNEELQAKISTIQSAANATINDLVAELTHAEEVLKAEQFRHAKDDELLRSQCRYLEEEMKRKELEWKDCANMLKREAAARKENSDNLETKFQKQKDVLESKKLEIERLTKENEQRQLKVAELERKLAPLANVKESMNQRLNEMKLALDAKVKESHDLEEKLRDEITKLQKEKRDLESNHLRQKDDLDNNSVGRYAILNQQLSSENKFLKTSLERTKQEVVNATDNIVTLTQRLDSLQKSSNATISDLSARLLSHEKQYQTALHALTRDLTLEKEKCADLMVKKAFLQKELRKFQRPPPNEDVITSRSSATQPEIPTDHYVQQPRTSRSNMDEPMAKEDLANMSVAFLRAQIGLDLYTQETSSNQIHDSRNQVPTLDLNTLNRPPLKSSPSPIDSTSRDESNASQEITIDIPTTKNKSKSKGKEPATLKLIKKKIAAKQSNDDPVKTRASDTLPKLV</sequence>
<feature type="compositionally biased region" description="Polar residues" evidence="2">
    <location>
        <begin position="1282"/>
        <end position="1315"/>
    </location>
</feature>
<feature type="coiled-coil region" evidence="1">
    <location>
        <begin position="800"/>
        <end position="841"/>
    </location>
</feature>